<dbReference type="AlphaFoldDB" id="A0A562QPQ0"/>
<comment type="caution">
    <text evidence="11">The sequence shown here is derived from an EMBL/GenBank/DDBJ whole genome shotgun (WGS) entry which is preliminary data.</text>
</comment>
<dbReference type="GO" id="GO:0000155">
    <property type="term" value="F:phosphorelay sensor kinase activity"/>
    <property type="evidence" value="ECO:0007669"/>
    <property type="project" value="InterPro"/>
</dbReference>
<dbReference type="CDD" id="cd00130">
    <property type="entry name" value="PAS"/>
    <property type="match status" value="2"/>
</dbReference>
<feature type="domain" description="Histidine kinase" evidence="8">
    <location>
        <begin position="1037"/>
        <end position="1251"/>
    </location>
</feature>
<keyword evidence="7" id="KW-1133">Transmembrane helix</keyword>
<name>A0A562QPQ0_9PSED</name>
<evidence type="ECO:0000256" key="7">
    <source>
        <dbReference type="SAM" id="Phobius"/>
    </source>
</evidence>
<feature type="domain" description="PAS" evidence="9">
    <location>
        <begin position="770"/>
        <end position="813"/>
    </location>
</feature>
<dbReference type="Pfam" id="PF08447">
    <property type="entry name" value="PAS_3"/>
    <property type="match status" value="2"/>
</dbReference>
<dbReference type="Gene3D" id="1.10.287.130">
    <property type="match status" value="1"/>
</dbReference>
<feature type="transmembrane region" description="Helical" evidence="7">
    <location>
        <begin position="136"/>
        <end position="153"/>
    </location>
</feature>
<dbReference type="InterPro" id="IPR029016">
    <property type="entry name" value="GAF-like_dom_sf"/>
</dbReference>
<accession>A0A562QPQ0</accession>
<dbReference type="InterPro" id="IPR036097">
    <property type="entry name" value="HisK_dim/P_sf"/>
</dbReference>
<evidence type="ECO:0000313" key="12">
    <source>
        <dbReference type="Proteomes" id="UP000316905"/>
    </source>
</evidence>
<dbReference type="SUPFAM" id="SSF47384">
    <property type="entry name" value="Homodimeric domain of signal transducing histidine kinase"/>
    <property type="match status" value="1"/>
</dbReference>
<dbReference type="GO" id="GO:0006355">
    <property type="term" value="P:regulation of DNA-templated transcription"/>
    <property type="evidence" value="ECO:0007669"/>
    <property type="project" value="InterPro"/>
</dbReference>
<dbReference type="PROSITE" id="PS50113">
    <property type="entry name" value="PAC"/>
    <property type="match status" value="2"/>
</dbReference>
<organism evidence="11 12">
    <name type="scientific">Pseudomonas duriflava</name>
    <dbReference type="NCBI Taxonomy" id="459528"/>
    <lineage>
        <taxon>Bacteria</taxon>
        <taxon>Pseudomonadati</taxon>
        <taxon>Pseudomonadota</taxon>
        <taxon>Gammaproteobacteria</taxon>
        <taxon>Pseudomonadales</taxon>
        <taxon>Pseudomonadaceae</taxon>
        <taxon>Pseudomonas</taxon>
    </lineage>
</organism>
<dbReference type="Pfam" id="PF13185">
    <property type="entry name" value="GAF_2"/>
    <property type="match status" value="1"/>
</dbReference>
<dbReference type="SMART" id="SM00065">
    <property type="entry name" value="GAF"/>
    <property type="match status" value="1"/>
</dbReference>
<reference evidence="11 12" key="1">
    <citation type="journal article" date="2015" name="Stand. Genomic Sci.">
        <title>Genomic Encyclopedia of Bacterial and Archaeal Type Strains, Phase III: the genomes of soil and plant-associated and newly described type strains.</title>
        <authorList>
            <person name="Whitman W.B."/>
            <person name="Woyke T."/>
            <person name="Klenk H.P."/>
            <person name="Zhou Y."/>
            <person name="Lilburn T.G."/>
            <person name="Beck B.J."/>
            <person name="De Vos P."/>
            <person name="Vandamme P."/>
            <person name="Eisen J.A."/>
            <person name="Garrity G."/>
            <person name="Hugenholtz P."/>
            <person name="Kyrpides N.C."/>
        </authorList>
    </citation>
    <scope>NUCLEOTIDE SEQUENCE [LARGE SCALE GENOMIC DNA]</scope>
    <source>
        <strain evidence="11 12">CGMCC 1.6858</strain>
    </source>
</reference>
<dbReference type="Pfam" id="PF00989">
    <property type="entry name" value="PAS"/>
    <property type="match status" value="1"/>
</dbReference>
<dbReference type="InterPro" id="IPR003661">
    <property type="entry name" value="HisK_dim/P_dom"/>
</dbReference>
<dbReference type="InterPro" id="IPR052162">
    <property type="entry name" value="Sensor_kinase/Photoreceptor"/>
</dbReference>
<evidence type="ECO:0000256" key="1">
    <source>
        <dbReference type="ARBA" id="ARBA00000085"/>
    </source>
</evidence>
<keyword evidence="7" id="KW-0472">Membrane</keyword>
<evidence type="ECO:0000256" key="2">
    <source>
        <dbReference type="ARBA" id="ARBA00012438"/>
    </source>
</evidence>
<dbReference type="PROSITE" id="PS50109">
    <property type="entry name" value="HIS_KIN"/>
    <property type="match status" value="1"/>
</dbReference>
<dbReference type="PRINTS" id="PR00344">
    <property type="entry name" value="BCTRLSENSOR"/>
</dbReference>
<evidence type="ECO:0000256" key="5">
    <source>
        <dbReference type="ARBA" id="ARBA00022777"/>
    </source>
</evidence>
<sequence>MKERHIIVQAYLYLLAFSLLTIGGICLANFYRIDQPTLHVVVLPPDSSLLCLLLGTMLLAIMRAPGNVLKALAVLLIIFCTYSLAHNFIMGGVDVGVSWITGFRRIRSALALTMLVWVLAIFLCQGNMVARRIGQLLGLVIVLIGCFSQFLLLNPDLDGFRLGFKKMSSVANIYIALLGIAVILLGSLSKKPSTSLDRLTLAIGFGGALISSLGCYLLSQKDIDSASKRSDILLSHVQSTVRKDLDSHVQLINRMAERWQSISRIPRIDLLQNEVQGYLRDFPALEGIAVVGPQREPYWLQARKPVVREWLETFLTDPLEADWLQHVIDEGTPHISQLHYYESSQHYDAFIVVPMLLSNQPGWFLVASIDVGHILKTRISNDISSGFIVRVYEGESLLYESEEQTQQPFIVVGERELHLHEGIEWRLVSSLNVSPSLVDLPALALLFGLSLSFCLMISQRLGWLALERSKSLEASLAYQARMQKLHQKIMEFTYDVLCSIDAEGRFQELSPSCYRVLGYKPEEMVGRFYREFLLPEDQEKTEQELSSITPQHPTRFFRNRYRHRQGNIVHILWTTAWSNTEKTFFAVGHDITRLVKSEEFTDAQRRILRMISLREPLNEILSEVCCMVEAQDTQSICSILLADSEETHLIHGAAPSLPESYIKAISGLCIGPKAGSCGTAAFRREAVYVENIEADPLWDDFRESALKSGLKACWSIPLINSEGKILGTFAMYRRQAYKPNEEQLQLLTTAEQLAAIAIERSQSLQRMEESEQRFRSLFTFNPDPVFSLDLEGNFQNINEATLKLTELSRDSIIKAHYSTVVTERDLARVTACFQAASQGMNQHYETHIITPRGEILLDVTNQPIIINNRIAGVFGIAKDITERKAILKQLQQKNLLLSMAGHTAKLGGWALVLPEQYMIWSEEVRNLLEFPPDVIPIWNDILPLHPEPFRSRAEEAMRLCIEQGEHMAYDIEIHTALGRLIHARITAQPVRDDDGKIVRVVGSFQDISDRKRGEQQLQATLSELERSNRELEEFAYVASHDLQEPLRKIQAFSERLTARTAGLDEEASDYLKRMNSAASRMQALVIDLLNYSRVNTRGQVFQRVEFSNVVEEVLDDMEATIEQTGARIECHELPTVMGDPTQLRQVIQNLISNALKFQVIGTAPVVKIYSEQTTGDTWKLCIADNGIGFDEKYLDRIFNPFQRLHSRESYAGTGIGLAIVKKIVERHHAFITAKSSPGEGSTFRITFPRSDREEL</sequence>
<feature type="transmembrane region" description="Helical" evidence="7">
    <location>
        <begin position="201"/>
        <end position="219"/>
    </location>
</feature>
<evidence type="ECO:0000259" key="10">
    <source>
        <dbReference type="PROSITE" id="PS50113"/>
    </source>
</evidence>
<dbReference type="InterPro" id="IPR036890">
    <property type="entry name" value="HATPase_C_sf"/>
</dbReference>
<feature type="transmembrane region" description="Helical" evidence="7">
    <location>
        <begin position="105"/>
        <end position="124"/>
    </location>
</feature>
<dbReference type="InterPro" id="IPR003594">
    <property type="entry name" value="HATPase_dom"/>
</dbReference>
<feature type="region of interest" description="Disordered" evidence="6">
    <location>
        <begin position="1235"/>
        <end position="1255"/>
    </location>
</feature>
<dbReference type="FunFam" id="3.30.565.10:FF:000006">
    <property type="entry name" value="Sensor histidine kinase WalK"/>
    <property type="match status" value="1"/>
</dbReference>
<gene>
    <name evidence="11" type="ORF">IQ22_00383</name>
</gene>
<dbReference type="NCBIfam" id="TIGR00229">
    <property type="entry name" value="sensory_box"/>
    <property type="match status" value="3"/>
</dbReference>
<dbReference type="EC" id="2.7.13.3" evidence="2"/>
<dbReference type="PANTHER" id="PTHR43304">
    <property type="entry name" value="PHYTOCHROME-LIKE PROTEIN CPH1"/>
    <property type="match status" value="1"/>
</dbReference>
<feature type="transmembrane region" description="Helical" evidence="7">
    <location>
        <begin position="12"/>
        <end position="31"/>
    </location>
</feature>
<feature type="transmembrane region" description="Helical" evidence="7">
    <location>
        <begin position="37"/>
        <end position="61"/>
    </location>
</feature>
<dbReference type="Gene3D" id="3.30.450.20">
    <property type="entry name" value="PAS domain"/>
    <property type="match status" value="3"/>
</dbReference>
<dbReference type="Gene3D" id="3.30.450.40">
    <property type="match status" value="1"/>
</dbReference>
<dbReference type="SUPFAM" id="SSF55874">
    <property type="entry name" value="ATPase domain of HSP90 chaperone/DNA topoisomerase II/histidine kinase"/>
    <property type="match status" value="1"/>
</dbReference>
<dbReference type="SMART" id="SM00387">
    <property type="entry name" value="HATPase_c"/>
    <property type="match status" value="1"/>
</dbReference>
<evidence type="ECO:0000256" key="3">
    <source>
        <dbReference type="ARBA" id="ARBA00022553"/>
    </source>
</evidence>
<dbReference type="GO" id="GO:0005886">
    <property type="term" value="C:plasma membrane"/>
    <property type="evidence" value="ECO:0007669"/>
    <property type="project" value="UniProtKB-ARBA"/>
</dbReference>
<dbReference type="SMART" id="SM00086">
    <property type="entry name" value="PAC"/>
    <property type="match status" value="3"/>
</dbReference>
<feature type="domain" description="PAS" evidence="9">
    <location>
        <begin position="482"/>
        <end position="552"/>
    </location>
</feature>
<dbReference type="RefSeq" id="WP_244308865.1">
    <property type="nucleotide sequence ID" value="NZ_VLKY01000001.1"/>
</dbReference>
<keyword evidence="3" id="KW-0597">Phosphoprotein</keyword>
<keyword evidence="7" id="KW-0812">Transmembrane</keyword>
<dbReference type="Gene3D" id="3.30.565.10">
    <property type="entry name" value="Histidine kinase-like ATPase, C-terminal domain"/>
    <property type="match status" value="1"/>
</dbReference>
<dbReference type="InterPro" id="IPR013767">
    <property type="entry name" value="PAS_fold"/>
</dbReference>
<dbReference type="InterPro" id="IPR000700">
    <property type="entry name" value="PAS-assoc_C"/>
</dbReference>
<dbReference type="Pfam" id="PF02518">
    <property type="entry name" value="HATPase_c"/>
    <property type="match status" value="1"/>
</dbReference>
<dbReference type="Pfam" id="PF00512">
    <property type="entry name" value="HisKA"/>
    <property type="match status" value="1"/>
</dbReference>
<feature type="transmembrane region" description="Helical" evidence="7">
    <location>
        <begin position="173"/>
        <end position="189"/>
    </location>
</feature>
<dbReference type="InterPro" id="IPR003018">
    <property type="entry name" value="GAF"/>
</dbReference>
<dbReference type="InterPro" id="IPR013655">
    <property type="entry name" value="PAS_fold_3"/>
</dbReference>
<dbReference type="PANTHER" id="PTHR43304:SF1">
    <property type="entry name" value="PAC DOMAIN-CONTAINING PROTEIN"/>
    <property type="match status" value="1"/>
</dbReference>
<evidence type="ECO:0000256" key="4">
    <source>
        <dbReference type="ARBA" id="ARBA00022679"/>
    </source>
</evidence>
<keyword evidence="12" id="KW-1185">Reference proteome</keyword>
<dbReference type="SMART" id="SM00388">
    <property type="entry name" value="HisKA"/>
    <property type="match status" value="1"/>
</dbReference>
<dbReference type="SUPFAM" id="SSF55785">
    <property type="entry name" value="PYP-like sensor domain (PAS domain)"/>
    <property type="match status" value="3"/>
</dbReference>
<feature type="domain" description="PAC" evidence="10">
    <location>
        <begin position="967"/>
        <end position="1019"/>
    </location>
</feature>
<evidence type="ECO:0000259" key="8">
    <source>
        <dbReference type="PROSITE" id="PS50109"/>
    </source>
</evidence>
<dbReference type="CDD" id="cd00082">
    <property type="entry name" value="HisKA"/>
    <property type="match status" value="1"/>
</dbReference>
<dbReference type="InterPro" id="IPR000014">
    <property type="entry name" value="PAS"/>
</dbReference>
<dbReference type="PROSITE" id="PS50112">
    <property type="entry name" value="PAS"/>
    <property type="match status" value="2"/>
</dbReference>
<evidence type="ECO:0000259" key="9">
    <source>
        <dbReference type="PROSITE" id="PS50112"/>
    </source>
</evidence>
<proteinExistence type="predicted"/>
<evidence type="ECO:0000313" key="11">
    <source>
        <dbReference type="EMBL" id="TWI58675.1"/>
    </source>
</evidence>
<dbReference type="CDD" id="cd18773">
    <property type="entry name" value="PDC1_HK_sensor"/>
    <property type="match status" value="1"/>
</dbReference>
<dbReference type="EMBL" id="VLKY01000001">
    <property type="protein sequence ID" value="TWI58675.1"/>
    <property type="molecule type" value="Genomic_DNA"/>
</dbReference>
<feature type="domain" description="PAC" evidence="10">
    <location>
        <begin position="842"/>
        <end position="892"/>
    </location>
</feature>
<keyword evidence="4" id="KW-0808">Transferase</keyword>
<dbReference type="InterPro" id="IPR005467">
    <property type="entry name" value="His_kinase_dom"/>
</dbReference>
<dbReference type="SMART" id="SM00091">
    <property type="entry name" value="PAS"/>
    <property type="match status" value="2"/>
</dbReference>
<protein>
    <recommendedName>
        <fullName evidence="2">histidine kinase</fullName>
        <ecNumber evidence="2">2.7.13.3</ecNumber>
    </recommendedName>
</protein>
<dbReference type="InterPro" id="IPR001610">
    <property type="entry name" value="PAC"/>
</dbReference>
<dbReference type="SUPFAM" id="SSF55781">
    <property type="entry name" value="GAF domain-like"/>
    <property type="match status" value="1"/>
</dbReference>
<dbReference type="InterPro" id="IPR035965">
    <property type="entry name" value="PAS-like_dom_sf"/>
</dbReference>
<comment type="catalytic activity">
    <reaction evidence="1">
        <text>ATP + protein L-histidine = ADP + protein N-phospho-L-histidine.</text>
        <dbReference type="EC" id="2.7.13.3"/>
    </reaction>
</comment>
<feature type="transmembrane region" description="Helical" evidence="7">
    <location>
        <begin position="68"/>
        <end position="85"/>
    </location>
</feature>
<dbReference type="Proteomes" id="UP000316905">
    <property type="component" value="Unassembled WGS sequence"/>
</dbReference>
<dbReference type="InterPro" id="IPR004358">
    <property type="entry name" value="Sig_transdc_His_kin-like_C"/>
</dbReference>
<evidence type="ECO:0000256" key="6">
    <source>
        <dbReference type="SAM" id="MobiDB-lite"/>
    </source>
</evidence>
<keyword evidence="5" id="KW-0418">Kinase</keyword>